<gene>
    <name evidence="1" type="ORF">HHUSO_G19964</name>
</gene>
<reference evidence="1 2" key="1">
    <citation type="submission" date="2021-05" db="EMBL/GenBank/DDBJ databases">
        <authorList>
            <person name="Zahm M."/>
            <person name="Klopp C."/>
            <person name="Cabau C."/>
            <person name="Kuhl H."/>
            <person name="Suciu R."/>
            <person name="Ciorpac M."/>
            <person name="Holostenco D."/>
            <person name="Gessner J."/>
            <person name="Wuertz S."/>
            <person name="Hohne C."/>
            <person name="Stock M."/>
            <person name="Gislard M."/>
            <person name="Lluch J."/>
            <person name="Milhes M."/>
            <person name="Lampietro C."/>
            <person name="Lopez Roques C."/>
            <person name="Donnadieu C."/>
            <person name="Du K."/>
            <person name="Schartl M."/>
            <person name="Guiguen Y."/>
        </authorList>
    </citation>
    <scope>NUCLEOTIDE SEQUENCE [LARGE SCALE GENOMIC DNA]</scope>
    <source>
        <strain evidence="1">Hh-F2</strain>
        <tissue evidence="1">Blood</tissue>
    </source>
</reference>
<keyword evidence="2" id="KW-1185">Reference proteome</keyword>
<organism evidence="1 2">
    <name type="scientific">Huso huso</name>
    <name type="common">Beluga</name>
    <name type="synonym">Acipenser huso</name>
    <dbReference type="NCBI Taxonomy" id="61971"/>
    <lineage>
        <taxon>Eukaryota</taxon>
        <taxon>Metazoa</taxon>
        <taxon>Chordata</taxon>
        <taxon>Craniata</taxon>
        <taxon>Vertebrata</taxon>
        <taxon>Euteleostomi</taxon>
        <taxon>Actinopterygii</taxon>
        <taxon>Chondrostei</taxon>
        <taxon>Acipenseriformes</taxon>
        <taxon>Acipenseridae</taxon>
        <taxon>Huso</taxon>
    </lineage>
</organism>
<evidence type="ECO:0000313" key="2">
    <source>
        <dbReference type="Proteomes" id="UP001369086"/>
    </source>
</evidence>
<comment type="caution">
    <text evidence="1">The sequence shown here is derived from an EMBL/GenBank/DDBJ whole genome shotgun (WGS) entry which is preliminary data.</text>
</comment>
<evidence type="ECO:0008006" key="3">
    <source>
        <dbReference type="Google" id="ProtNLM"/>
    </source>
</evidence>
<name>A0ABR0Z3I8_HUSHU</name>
<protein>
    <recommendedName>
        <fullName evidence="3">SWIM-type domain-containing protein</fullName>
    </recommendedName>
</protein>
<accession>A0ABR0Z3I8</accession>
<proteinExistence type="predicted"/>
<dbReference type="EMBL" id="JAHFZB010000018">
    <property type="protein sequence ID" value="KAK6479263.1"/>
    <property type="molecule type" value="Genomic_DNA"/>
</dbReference>
<sequence length="257" mass="28897">YLEDLHGAQRISDSKTQDTAESALGMKNKGLQNNFVYKSGGHCTVPSEADKAKCYAVDLISMKRECAVSERGNVCKHIEFAKMMCKEQGIDIDGIRKELASSLTEQHCYEWDGKHLIVHCAGSFGVVHVQNQQCTCLANSLGEICVCLRLFELIGTQNPNQEVNDCFANTTANCQSHNKPLCVKKMISDLKEWCDSSDYKESPELNAAVKRAHQRAFGQYSVASNKIKMIRLHIYRKRIERARSHARHAFISAQRTP</sequence>
<evidence type="ECO:0000313" key="1">
    <source>
        <dbReference type="EMBL" id="KAK6479263.1"/>
    </source>
</evidence>
<feature type="non-terminal residue" evidence="1">
    <location>
        <position position="1"/>
    </location>
</feature>
<dbReference type="Proteomes" id="UP001369086">
    <property type="component" value="Unassembled WGS sequence"/>
</dbReference>